<dbReference type="InterPro" id="IPR019591">
    <property type="entry name" value="Mrp/NBP35_ATP-bd"/>
</dbReference>
<dbReference type="Gene3D" id="3.40.50.300">
    <property type="entry name" value="P-loop containing nucleotide triphosphate hydrolases"/>
    <property type="match status" value="1"/>
</dbReference>
<dbReference type="SUPFAM" id="SSF52540">
    <property type="entry name" value="P-loop containing nucleoside triphosphate hydrolases"/>
    <property type="match status" value="1"/>
</dbReference>
<accession>A0ABR2IJM1</accession>
<dbReference type="Pfam" id="PF10609">
    <property type="entry name" value="ParA"/>
    <property type="match status" value="1"/>
</dbReference>
<name>A0ABR2IJM1_9EUKA</name>
<protein>
    <submittedName>
        <fullName evidence="6">Uncharacterized protein</fullName>
    </submittedName>
</protein>
<evidence type="ECO:0000256" key="3">
    <source>
        <dbReference type="ARBA" id="ARBA00022840"/>
    </source>
</evidence>
<proteinExistence type="inferred from homology"/>
<dbReference type="PANTHER" id="PTHR23264">
    <property type="entry name" value="NUCLEOTIDE-BINDING PROTEIN NBP35 YEAST -RELATED"/>
    <property type="match status" value="1"/>
</dbReference>
<evidence type="ECO:0000256" key="2">
    <source>
        <dbReference type="ARBA" id="ARBA00022741"/>
    </source>
</evidence>
<dbReference type="PANTHER" id="PTHR23264:SF19">
    <property type="entry name" value="CYTOSOLIC FE-S CLUSTER ASSEMBLY FACTOR NUBP2"/>
    <property type="match status" value="1"/>
</dbReference>
<keyword evidence="5" id="KW-0411">Iron-sulfur</keyword>
<dbReference type="Proteomes" id="UP001470230">
    <property type="component" value="Unassembled WGS sequence"/>
</dbReference>
<keyword evidence="7" id="KW-1185">Reference proteome</keyword>
<keyword evidence="2" id="KW-0547">Nucleotide-binding</keyword>
<organism evidence="6 7">
    <name type="scientific">Tritrichomonas musculus</name>
    <dbReference type="NCBI Taxonomy" id="1915356"/>
    <lineage>
        <taxon>Eukaryota</taxon>
        <taxon>Metamonada</taxon>
        <taxon>Parabasalia</taxon>
        <taxon>Tritrichomonadida</taxon>
        <taxon>Tritrichomonadidae</taxon>
        <taxon>Tritrichomonas</taxon>
    </lineage>
</organism>
<reference evidence="6 7" key="1">
    <citation type="submission" date="2024-04" db="EMBL/GenBank/DDBJ databases">
        <title>Tritrichomonas musculus Genome.</title>
        <authorList>
            <person name="Alves-Ferreira E."/>
            <person name="Grigg M."/>
            <person name="Lorenzi H."/>
            <person name="Galac M."/>
        </authorList>
    </citation>
    <scope>NUCLEOTIDE SEQUENCE [LARGE SCALE GENOMIC DNA]</scope>
    <source>
        <strain evidence="6 7">EAF2021</strain>
    </source>
</reference>
<dbReference type="HAMAP" id="MF_02040">
    <property type="entry name" value="Mrp_NBP35"/>
    <property type="match status" value="1"/>
</dbReference>
<dbReference type="EMBL" id="JAPFFF010000017">
    <property type="protein sequence ID" value="KAK8863812.1"/>
    <property type="molecule type" value="Genomic_DNA"/>
</dbReference>
<sequence length="247" mass="26558">MERYYVLVMSGKGGVGKSTVASNIARSLSAKLPSVGLLDLDLTGPSIPTLFGIKGQSIANKEGKMVPAKSGNIEIISLGLLLTDPNDAVIWRGPRKHGMISTFFELIEWSTKVVVVDMPPGTSDEHISTLQILKQKNLPFSIYVVTTPNILSVADVRKGINLCEQMGAPVKGIIENFCGVMCPCCGEVSEFLGPNAADDMSDDTCLPILAKIPFLPAAAASSDKGEQNDQIMPYFDEVRDNILKNVM</sequence>
<evidence type="ECO:0000256" key="5">
    <source>
        <dbReference type="ARBA" id="ARBA00023014"/>
    </source>
</evidence>
<evidence type="ECO:0000256" key="1">
    <source>
        <dbReference type="ARBA" id="ARBA00022723"/>
    </source>
</evidence>
<comment type="caution">
    <text evidence="6">The sequence shown here is derived from an EMBL/GenBank/DDBJ whole genome shotgun (WGS) entry which is preliminary data.</text>
</comment>
<evidence type="ECO:0000313" key="6">
    <source>
        <dbReference type="EMBL" id="KAK8863812.1"/>
    </source>
</evidence>
<keyword evidence="1" id="KW-0479">Metal-binding</keyword>
<dbReference type="InterPro" id="IPR027417">
    <property type="entry name" value="P-loop_NTPase"/>
</dbReference>
<evidence type="ECO:0000313" key="7">
    <source>
        <dbReference type="Proteomes" id="UP001470230"/>
    </source>
</evidence>
<keyword evidence="3" id="KW-0067">ATP-binding</keyword>
<evidence type="ECO:0000256" key="4">
    <source>
        <dbReference type="ARBA" id="ARBA00023004"/>
    </source>
</evidence>
<dbReference type="InterPro" id="IPR033756">
    <property type="entry name" value="YlxH/NBP35"/>
</dbReference>
<gene>
    <name evidence="6" type="ORF">M9Y10_011502</name>
</gene>
<keyword evidence="4" id="KW-0408">Iron</keyword>
<dbReference type="CDD" id="cd02037">
    <property type="entry name" value="Mrp_NBP35"/>
    <property type="match status" value="1"/>
</dbReference>